<dbReference type="SMART" id="SM00066">
    <property type="entry name" value="GAL4"/>
    <property type="match status" value="1"/>
</dbReference>
<dbReference type="Pfam" id="PF11951">
    <property type="entry name" value="Fungal_trans_2"/>
    <property type="match status" value="1"/>
</dbReference>
<dbReference type="EMBL" id="MU839001">
    <property type="protein sequence ID" value="KAK1770073.1"/>
    <property type="molecule type" value="Genomic_DNA"/>
</dbReference>
<feature type="region of interest" description="Disordered" evidence="7">
    <location>
        <begin position="1"/>
        <end position="23"/>
    </location>
</feature>
<dbReference type="InterPro" id="IPR001138">
    <property type="entry name" value="Zn2Cys6_DnaBD"/>
</dbReference>
<gene>
    <name evidence="9" type="ORF">QBC33DRAFT_311044</name>
</gene>
<dbReference type="SUPFAM" id="SSF57701">
    <property type="entry name" value="Zn2/Cys6 DNA-binding domain"/>
    <property type="match status" value="1"/>
</dbReference>
<evidence type="ECO:0000259" key="8">
    <source>
        <dbReference type="PROSITE" id="PS50048"/>
    </source>
</evidence>
<keyword evidence="2" id="KW-0862">Zinc</keyword>
<reference evidence="9" key="1">
    <citation type="submission" date="2023-06" db="EMBL/GenBank/DDBJ databases">
        <title>Genome-scale phylogeny and comparative genomics of the fungal order Sordariales.</title>
        <authorList>
            <consortium name="Lawrence Berkeley National Laboratory"/>
            <person name="Hensen N."/>
            <person name="Bonometti L."/>
            <person name="Westerberg I."/>
            <person name="Brannstrom I.O."/>
            <person name="Guillou S."/>
            <person name="Cros-Aarteil S."/>
            <person name="Calhoun S."/>
            <person name="Haridas S."/>
            <person name="Kuo A."/>
            <person name="Mondo S."/>
            <person name="Pangilinan J."/>
            <person name="Riley R."/>
            <person name="Labutti K."/>
            <person name="Andreopoulos B."/>
            <person name="Lipzen A."/>
            <person name="Chen C."/>
            <person name="Yanf M."/>
            <person name="Daum C."/>
            <person name="Ng V."/>
            <person name="Clum A."/>
            <person name="Steindorff A."/>
            <person name="Ohm R."/>
            <person name="Martin F."/>
            <person name="Silar P."/>
            <person name="Natvig D."/>
            <person name="Lalanne C."/>
            <person name="Gautier V."/>
            <person name="Ament-Velasquez S.L."/>
            <person name="Kruys A."/>
            <person name="Hutchinson M.I."/>
            <person name="Powell A.J."/>
            <person name="Barry K."/>
            <person name="Miller A.N."/>
            <person name="Grigoriev I.V."/>
            <person name="Debuchy R."/>
            <person name="Gladieux P."/>
            <person name="Thoren M.H."/>
            <person name="Johannesson H."/>
        </authorList>
    </citation>
    <scope>NUCLEOTIDE SEQUENCE</scope>
    <source>
        <strain evidence="9">8032-3</strain>
    </source>
</reference>
<name>A0AAJ0C6V5_9PEZI</name>
<dbReference type="GeneID" id="85306670"/>
<comment type="caution">
    <text evidence="9">The sequence shown here is derived from an EMBL/GenBank/DDBJ whole genome shotgun (WGS) entry which is preliminary data.</text>
</comment>
<evidence type="ECO:0000313" key="10">
    <source>
        <dbReference type="Proteomes" id="UP001244011"/>
    </source>
</evidence>
<evidence type="ECO:0000256" key="2">
    <source>
        <dbReference type="ARBA" id="ARBA00022833"/>
    </source>
</evidence>
<keyword evidence="4" id="KW-0238">DNA-binding</keyword>
<dbReference type="GO" id="GO:0008270">
    <property type="term" value="F:zinc ion binding"/>
    <property type="evidence" value="ECO:0007669"/>
    <property type="project" value="InterPro"/>
</dbReference>
<evidence type="ECO:0000256" key="7">
    <source>
        <dbReference type="SAM" id="MobiDB-lite"/>
    </source>
</evidence>
<dbReference type="PROSITE" id="PS50048">
    <property type="entry name" value="ZN2_CY6_FUNGAL_2"/>
    <property type="match status" value="1"/>
</dbReference>
<evidence type="ECO:0000256" key="1">
    <source>
        <dbReference type="ARBA" id="ARBA00022723"/>
    </source>
</evidence>
<dbReference type="Gene3D" id="4.10.240.10">
    <property type="entry name" value="Zn(2)-C6 fungal-type DNA-binding domain"/>
    <property type="match status" value="1"/>
</dbReference>
<dbReference type="Pfam" id="PF00172">
    <property type="entry name" value="Zn_clus"/>
    <property type="match status" value="1"/>
</dbReference>
<dbReference type="AlphaFoldDB" id="A0AAJ0C6V5"/>
<dbReference type="PANTHER" id="PTHR36206:SF10">
    <property type="entry name" value="ZN(II)2CYS6 TRANSCRIPTION FACTOR (EUROFUNG)"/>
    <property type="match status" value="1"/>
</dbReference>
<keyword evidence="1" id="KW-0479">Metal-binding</keyword>
<dbReference type="GO" id="GO:0003677">
    <property type="term" value="F:DNA binding"/>
    <property type="evidence" value="ECO:0007669"/>
    <property type="project" value="UniProtKB-KW"/>
</dbReference>
<keyword evidence="5" id="KW-0804">Transcription</keyword>
<evidence type="ECO:0000256" key="6">
    <source>
        <dbReference type="ARBA" id="ARBA00023242"/>
    </source>
</evidence>
<keyword evidence="10" id="KW-1185">Reference proteome</keyword>
<dbReference type="PANTHER" id="PTHR36206">
    <property type="entry name" value="ASPERCRYPTIN BIOSYNTHESIS CLUSTER-SPECIFIC TRANSCRIPTION REGULATOR ATNN-RELATED"/>
    <property type="match status" value="1"/>
</dbReference>
<keyword evidence="6" id="KW-0539">Nucleus</keyword>
<evidence type="ECO:0000256" key="4">
    <source>
        <dbReference type="ARBA" id="ARBA00023125"/>
    </source>
</evidence>
<dbReference type="InterPro" id="IPR036864">
    <property type="entry name" value="Zn2-C6_fun-type_DNA-bd_sf"/>
</dbReference>
<proteinExistence type="predicted"/>
<organism evidence="9 10">
    <name type="scientific">Phialemonium atrogriseum</name>
    <dbReference type="NCBI Taxonomy" id="1093897"/>
    <lineage>
        <taxon>Eukaryota</taxon>
        <taxon>Fungi</taxon>
        <taxon>Dikarya</taxon>
        <taxon>Ascomycota</taxon>
        <taxon>Pezizomycotina</taxon>
        <taxon>Sordariomycetes</taxon>
        <taxon>Sordariomycetidae</taxon>
        <taxon>Cephalothecales</taxon>
        <taxon>Cephalothecaceae</taxon>
        <taxon>Phialemonium</taxon>
    </lineage>
</organism>
<dbReference type="InterPro" id="IPR052360">
    <property type="entry name" value="Transcr_Regulatory_Proteins"/>
</dbReference>
<dbReference type="PROSITE" id="PS00463">
    <property type="entry name" value="ZN2_CY6_FUNGAL_1"/>
    <property type="match status" value="1"/>
</dbReference>
<dbReference type="RefSeq" id="XP_060286286.1">
    <property type="nucleotide sequence ID" value="XM_060423483.1"/>
</dbReference>
<protein>
    <submittedName>
        <fullName evidence="9">C6 finger domain-protein</fullName>
    </submittedName>
</protein>
<sequence>MGGNCAEDPEPRQRQPESRPPIAPRKRYVQSKVGCRTCKIRKIRCDETWPICRNCSRTGRRCDGVSKPANSEDRLTFTAPLTLSSFRPSQMGWLGQRELLCLDLFRQRLIYSIMGYVARPAWKQLILQAMHEDAALCHAVIAFSALDCGEDDSSEKQENSKRVALRSRPSSRFALDHYGKGITALRRLISQGDSRSINVALLCALLCICFELRMDDPRMCLSHLEYSLGILNSNLSSVERDICLAFSRLDLQATLYLGLRSPTLDLGRFSAHNFVYETIYQEADHVLTLMICRIYEFLRATGDDFRYRQPGPLPMDVIAKAESLESQLHRFHDKYLAPYTPAVDGEPLEMSEDQVSLLRIRYLTALIVISTGLHAEEAIYDRFLPQFCTLVNLTTDIMDRRDPSPPHQVGFSLDGGLIHPLYMAATKCRSPEVRRRAIELLYSFPGSEGAWEGAMLARISERVMEVEEGGLDMEVVSLDGTELLPIPEFRRIHSVDIETHYAEKYSAVSFRSQPNGLDGEWEDVVEIFAW</sequence>
<dbReference type="GO" id="GO:0000981">
    <property type="term" value="F:DNA-binding transcription factor activity, RNA polymerase II-specific"/>
    <property type="evidence" value="ECO:0007669"/>
    <property type="project" value="InterPro"/>
</dbReference>
<accession>A0AAJ0C6V5</accession>
<dbReference type="Proteomes" id="UP001244011">
    <property type="component" value="Unassembled WGS sequence"/>
</dbReference>
<dbReference type="CDD" id="cd00067">
    <property type="entry name" value="GAL4"/>
    <property type="match status" value="1"/>
</dbReference>
<dbReference type="InterPro" id="IPR021858">
    <property type="entry name" value="Fun_TF"/>
</dbReference>
<evidence type="ECO:0000256" key="5">
    <source>
        <dbReference type="ARBA" id="ARBA00023163"/>
    </source>
</evidence>
<evidence type="ECO:0000256" key="3">
    <source>
        <dbReference type="ARBA" id="ARBA00023015"/>
    </source>
</evidence>
<feature type="domain" description="Zn(2)-C6 fungal-type" evidence="8">
    <location>
        <begin position="34"/>
        <end position="62"/>
    </location>
</feature>
<evidence type="ECO:0000313" key="9">
    <source>
        <dbReference type="EMBL" id="KAK1770073.1"/>
    </source>
</evidence>
<keyword evidence="3" id="KW-0805">Transcription regulation</keyword>